<dbReference type="GO" id="GO:0003964">
    <property type="term" value="F:RNA-directed DNA polymerase activity"/>
    <property type="evidence" value="ECO:0007669"/>
    <property type="project" value="UniProtKB-KW"/>
</dbReference>
<dbReference type="Gene3D" id="1.10.340.70">
    <property type="match status" value="1"/>
</dbReference>
<dbReference type="GO" id="GO:0006508">
    <property type="term" value="P:proteolysis"/>
    <property type="evidence" value="ECO:0007669"/>
    <property type="project" value="UniProtKB-KW"/>
</dbReference>
<dbReference type="PROSITE" id="PS50994">
    <property type="entry name" value="INTEGRASE"/>
    <property type="match status" value="1"/>
</dbReference>
<keyword evidence="2" id="KW-0479">Metal-binding</keyword>
<dbReference type="Proteomes" id="UP000059188">
    <property type="component" value="Unassembled WGS sequence"/>
</dbReference>
<evidence type="ECO:0000256" key="11">
    <source>
        <dbReference type="ARBA" id="ARBA00023172"/>
    </source>
</evidence>
<name>A0A0B7F6H2_THACB</name>
<accession>A0A0B7F6H2</accession>
<evidence type="ECO:0000259" key="12">
    <source>
        <dbReference type="PROSITE" id="PS50013"/>
    </source>
</evidence>
<gene>
    <name evidence="14" type="ORF">RSOLAG1IB_11247</name>
</gene>
<dbReference type="InterPro" id="IPR012337">
    <property type="entry name" value="RNaseH-like_sf"/>
</dbReference>
<evidence type="ECO:0000256" key="1">
    <source>
        <dbReference type="ARBA" id="ARBA00022670"/>
    </source>
</evidence>
<dbReference type="GO" id="GO:0046872">
    <property type="term" value="F:metal ion binding"/>
    <property type="evidence" value="ECO:0007669"/>
    <property type="project" value="UniProtKB-KW"/>
</dbReference>
<keyword evidence="4" id="KW-0378">Hydrolase</keyword>
<dbReference type="Pfam" id="PF00385">
    <property type="entry name" value="Chromo"/>
    <property type="match status" value="1"/>
</dbReference>
<reference evidence="14 15" key="1">
    <citation type="submission" date="2014-11" db="EMBL/GenBank/DDBJ databases">
        <authorList>
            <person name="Wibberg Daniel"/>
        </authorList>
    </citation>
    <scope>NUCLEOTIDE SEQUENCE [LARGE SCALE GENOMIC DNA]</scope>
    <source>
        <strain evidence="14">Rhizoctonia solani AG1-IB 7/3/14</strain>
    </source>
</reference>
<evidence type="ECO:0000256" key="9">
    <source>
        <dbReference type="ARBA" id="ARBA00022932"/>
    </source>
</evidence>
<dbReference type="InterPro" id="IPR036397">
    <property type="entry name" value="RNaseH_sf"/>
</dbReference>
<keyword evidence="9" id="KW-0808">Transferase</keyword>
<dbReference type="InterPro" id="IPR016197">
    <property type="entry name" value="Chromo-like_dom_sf"/>
</dbReference>
<dbReference type="InterPro" id="IPR023780">
    <property type="entry name" value="Chromo_domain"/>
</dbReference>
<dbReference type="PANTHER" id="PTHR37984:SF15">
    <property type="entry name" value="INTEGRASE CATALYTIC DOMAIN-CONTAINING PROTEIN"/>
    <property type="match status" value="1"/>
</dbReference>
<keyword evidence="6" id="KW-0694">RNA-binding</keyword>
<dbReference type="PROSITE" id="PS50013">
    <property type="entry name" value="CHROMO_2"/>
    <property type="match status" value="1"/>
</dbReference>
<dbReference type="GO" id="GO:0003887">
    <property type="term" value="F:DNA-directed DNA polymerase activity"/>
    <property type="evidence" value="ECO:0007669"/>
    <property type="project" value="UniProtKB-KW"/>
</dbReference>
<evidence type="ECO:0000256" key="8">
    <source>
        <dbReference type="ARBA" id="ARBA00022918"/>
    </source>
</evidence>
<keyword evidence="11" id="KW-0233">DNA recombination</keyword>
<dbReference type="GO" id="GO:0006310">
    <property type="term" value="P:DNA recombination"/>
    <property type="evidence" value="ECO:0007669"/>
    <property type="project" value="UniProtKB-KW"/>
</dbReference>
<dbReference type="SUPFAM" id="SSF54160">
    <property type="entry name" value="Chromo domain-like"/>
    <property type="match status" value="1"/>
</dbReference>
<dbReference type="STRING" id="1108050.A0A0B7F6H2"/>
<dbReference type="GO" id="GO:0003677">
    <property type="term" value="F:DNA binding"/>
    <property type="evidence" value="ECO:0007669"/>
    <property type="project" value="UniProtKB-KW"/>
</dbReference>
<dbReference type="EMBL" id="LN679212">
    <property type="protein sequence ID" value="CEL53115.1"/>
    <property type="molecule type" value="Genomic_DNA"/>
</dbReference>
<dbReference type="GO" id="GO:0003723">
    <property type="term" value="F:RNA binding"/>
    <property type="evidence" value="ECO:0007669"/>
    <property type="project" value="UniProtKB-KW"/>
</dbReference>
<dbReference type="SUPFAM" id="SSF53098">
    <property type="entry name" value="Ribonuclease H-like"/>
    <property type="match status" value="1"/>
</dbReference>
<evidence type="ECO:0000256" key="4">
    <source>
        <dbReference type="ARBA" id="ARBA00022801"/>
    </source>
</evidence>
<dbReference type="GO" id="GO:0004190">
    <property type="term" value="F:aspartic-type endopeptidase activity"/>
    <property type="evidence" value="ECO:0007669"/>
    <property type="project" value="UniProtKB-KW"/>
</dbReference>
<feature type="domain" description="Integrase catalytic" evidence="13">
    <location>
        <begin position="174"/>
        <end position="333"/>
    </location>
</feature>
<dbReference type="InterPro" id="IPR056924">
    <property type="entry name" value="SH3_Tf2-1"/>
</dbReference>
<dbReference type="Pfam" id="PF17921">
    <property type="entry name" value="Integrase_H2C2"/>
    <property type="match status" value="1"/>
</dbReference>
<evidence type="ECO:0000313" key="14">
    <source>
        <dbReference type="EMBL" id="CEL53115.1"/>
    </source>
</evidence>
<proteinExistence type="predicted"/>
<protein>
    <recommendedName>
        <fullName evidence="16">Retrotransposable element Tf2 155 kDa protein type 3</fullName>
    </recommendedName>
</protein>
<evidence type="ECO:0000256" key="7">
    <source>
        <dbReference type="ARBA" id="ARBA00022908"/>
    </source>
</evidence>
<dbReference type="FunFam" id="1.10.340.70:FF:000001">
    <property type="entry name" value="Retrovirus-related Pol polyprotein from transposon gypsy-like Protein"/>
    <property type="match status" value="1"/>
</dbReference>
<sequence length="499" mass="56750">MYRPGKQSGKPDALSCWSNHANIPPDNQSMLLDSVFANMATVLPEKEIQRQIEASLHLDKSLDKILAHLEDESEAPPLVKRGFKDYKMEAGLLFYQGKLLVPDIGTLCKDLLQIFHNSPLAGHPGQQQTLELLSQSYYWPGIRADVYIHVDSCKTCQRIKLPKAKLILSQPLEIPTRPWQHISYDFITDLPKDGLNNCMLMIVDSFTKYGLMIACSKKIKAPGLVELFLCFVWLAYGMPEKTLSDCGTVFNNKILKALYQRLGIDLHFLLAYHPQSNGQTEQLKPTLEHFLQAYASVNQINWVKWLSVAQFAYNNAIHSSTGKSPFKALYGWEPTLTPSKVPVNVPKAEDLANTMEQQWVEIASALQQSKEQMTQGKPMEVPIIFDVGELAWMDARNINLKTKSPKLTDQWLGPFKITKKKSDTMYCLGLPETMRVPNVFYGGLLSKVKKDKTCKWENRPPPITVDGEEEYIVEGIMDSRRHKKGKWEYLVKWKGYGPE</sequence>
<dbReference type="InterPro" id="IPR001584">
    <property type="entry name" value="Integrase_cat-core"/>
</dbReference>
<keyword evidence="15" id="KW-1185">Reference proteome</keyword>
<dbReference type="Gene3D" id="3.30.420.10">
    <property type="entry name" value="Ribonuclease H-like superfamily/Ribonuclease H"/>
    <property type="match status" value="1"/>
</dbReference>
<evidence type="ECO:0000256" key="3">
    <source>
        <dbReference type="ARBA" id="ARBA00022750"/>
    </source>
</evidence>
<keyword evidence="10" id="KW-0238">DNA-binding</keyword>
<keyword evidence="5" id="KW-0460">Magnesium</keyword>
<evidence type="ECO:0000256" key="5">
    <source>
        <dbReference type="ARBA" id="ARBA00022842"/>
    </source>
</evidence>
<dbReference type="InterPro" id="IPR050951">
    <property type="entry name" value="Retrovirus_Pol_polyprotein"/>
</dbReference>
<evidence type="ECO:0000256" key="2">
    <source>
        <dbReference type="ARBA" id="ARBA00022723"/>
    </source>
</evidence>
<evidence type="ECO:0000256" key="10">
    <source>
        <dbReference type="ARBA" id="ARBA00023125"/>
    </source>
</evidence>
<dbReference type="Pfam" id="PF24626">
    <property type="entry name" value="SH3_Tf2-1"/>
    <property type="match status" value="1"/>
</dbReference>
<dbReference type="AlphaFoldDB" id="A0A0B7F6H2"/>
<feature type="domain" description="Chromo" evidence="12">
    <location>
        <begin position="471"/>
        <end position="499"/>
    </location>
</feature>
<dbReference type="GO" id="GO:0006338">
    <property type="term" value="P:chromatin remodeling"/>
    <property type="evidence" value="ECO:0007669"/>
    <property type="project" value="UniProtKB-ARBA"/>
</dbReference>
<dbReference type="PANTHER" id="PTHR37984">
    <property type="entry name" value="PROTEIN CBG26694"/>
    <property type="match status" value="1"/>
</dbReference>
<evidence type="ECO:0000259" key="13">
    <source>
        <dbReference type="PROSITE" id="PS50994"/>
    </source>
</evidence>
<keyword evidence="8" id="KW-0695">RNA-directed DNA polymerase</keyword>
<dbReference type="Gene3D" id="2.40.50.40">
    <property type="match status" value="1"/>
</dbReference>
<dbReference type="GO" id="GO:0015074">
    <property type="term" value="P:DNA integration"/>
    <property type="evidence" value="ECO:0007669"/>
    <property type="project" value="UniProtKB-KW"/>
</dbReference>
<keyword evidence="3" id="KW-0064">Aspartyl protease</keyword>
<evidence type="ECO:0000313" key="15">
    <source>
        <dbReference type="Proteomes" id="UP000059188"/>
    </source>
</evidence>
<evidence type="ECO:0000256" key="6">
    <source>
        <dbReference type="ARBA" id="ARBA00022884"/>
    </source>
</evidence>
<dbReference type="InterPro" id="IPR000953">
    <property type="entry name" value="Chromo/chromo_shadow_dom"/>
</dbReference>
<keyword evidence="1" id="KW-0645">Protease</keyword>
<organism evidence="14 15">
    <name type="scientific">Thanatephorus cucumeris (strain AG1-IB / isolate 7/3/14)</name>
    <name type="common">Lettuce bottom rot fungus</name>
    <name type="synonym">Rhizoctonia solani</name>
    <dbReference type="NCBI Taxonomy" id="1108050"/>
    <lineage>
        <taxon>Eukaryota</taxon>
        <taxon>Fungi</taxon>
        <taxon>Dikarya</taxon>
        <taxon>Basidiomycota</taxon>
        <taxon>Agaricomycotina</taxon>
        <taxon>Agaricomycetes</taxon>
        <taxon>Cantharellales</taxon>
        <taxon>Ceratobasidiaceae</taxon>
        <taxon>Rhizoctonia</taxon>
        <taxon>Rhizoctonia solani AG-1</taxon>
    </lineage>
</organism>
<evidence type="ECO:0008006" key="16">
    <source>
        <dbReference type="Google" id="ProtNLM"/>
    </source>
</evidence>
<keyword evidence="9" id="KW-0548">Nucleotidyltransferase</keyword>
<keyword evidence="9" id="KW-0239">DNA-directed DNA polymerase</keyword>
<dbReference type="InterPro" id="IPR041588">
    <property type="entry name" value="Integrase_H2C2"/>
</dbReference>
<dbReference type="GO" id="GO:0005634">
    <property type="term" value="C:nucleus"/>
    <property type="evidence" value="ECO:0007669"/>
    <property type="project" value="UniProtKB-ARBA"/>
</dbReference>
<keyword evidence="7" id="KW-0229">DNA integration</keyword>